<proteinExistence type="predicted"/>
<reference evidence="2 3" key="1">
    <citation type="journal article" date="2011" name="Proc. Natl. Acad. Sci. U.S.A.">
        <title>Comparative genomics of xylose-fermenting fungi for enhanced biofuel production.</title>
        <authorList>
            <person name="Wohlbach D.J."/>
            <person name="Kuo A."/>
            <person name="Sato T.K."/>
            <person name="Potts K.M."/>
            <person name="Salamov A.A."/>
            <person name="LaButti K.M."/>
            <person name="Sun H."/>
            <person name="Clum A."/>
            <person name="Pangilinan J.L."/>
            <person name="Lindquist E.A."/>
            <person name="Lucas S."/>
            <person name="Lapidus A."/>
            <person name="Jin M."/>
            <person name="Gunawan C."/>
            <person name="Balan V."/>
            <person name="Dale B.E."/>
            <person name="Jeffries T.W."/>
            <person name="Zinkel R."/>
            <person name="Barry K.W."/>
            <person name="Grigoriev I.V."/>
            <person name="Gasch A.P."/>
        </authorList>
    </citation>
    <scope>NUCLEOTIDE SEQUENCE [LARGE SCALE GENOMIC DNA]</scope>
    <source>
        <strain evidence="3">ATCC 10573 / BCRC 21748 / CBS 615 / JCM 9827 / NBRC 10315 / NRRL Y-1498 / VKM Y-70</strain>
    </source>
</reference>
<dbReference type="Pfam" id="PF10441">
    <property type="entry name" value="Urb2"/>
    <property type="match status" value="1"/>
</dbReference>
<protein>
    <recommendedName>
        <fullName evidence="1">Nucleolar 27S pre-rRNA processing Urb2/Npa2 C-terminal domain-containing protein</fullName>
    </recommendedName>
</protein>
<dbReference type="eggNOG" id="ENOG502QTEB">
    <property type="taxonomic scope" value="Eukaryota"/>
</dbReference>
<dbReference type="InterPro" id="IPR018849">
    <property type="entry name" value="Urb2/Npa2_C"/>
</dbReference>
<dbReference type="GO" id="GO:0005730">
    <property type="term" value="C:nucleolus"/>
    <property type="evidence" value="ECO:0007669"/>
    <property type="project" value="TreeGrafter"/>
</dbReference>
<evidence type="ECO:0000259" key="1">
    <source>
        <dbReference type="Pfam" id="PF10441"/>
    </source>
</evidence>
<dbReference type="PANTHER" id="PTHR15682:SF2">
    <property type="entry name" value="UNHEALTHY RIBOSOME BIOGENESIS PROTEIN 2 HOMOLOG"/>
    <property type="match status" value="1"/>
</dbReference>
<name>G3AYL3_CANTC</name>
<feature type="domain" description="Nucleolar 27S pre-rRNA processing Urb2/Npa2 C-terminal" evidence="1">
    <location>
        <begin position="914"/>
        <end position="1123"/>
    </location>
</feature>
<dbReference type="GO" id="GO:0042254">
    <property type="term" value="P:ribosome biogenesis"/>
    <property type="evidence" value="ECO:0007669"/>
    <property type="project" value="TreeGrafter"/>
</dbReference>
<gene>
    <name evidence="2" type="ORF">CANTEDRAFT_92220</name>
</gene>
<dbReference type="HOGENOM" id="CLU_008472_0_0_1"/>
<sequence>MESIQNTQTLTRFLRSKDESLDDILMVIKKLLDNEFDFSFSNYNLFLLELLCDRINDNNKFKNWKFSTQVWKSFSQVWKKMMDIMARDRTFRRVKFLVNLEKIFSQFYEINDTQFYEQLLEVTEMIYSQVVLYADESSCISFLESFLNIYQTDLDDDLLVRWTTLAKKLFKIYRNDINYVASKKSTQKFFHGCLSKLLNNIQNLDDSLNQCRAILISIVEERVFSGDYTVTFQVHFKELLKGKLPESSVGLFYKIIVKNIGNKNPKFCEEVYLAIMEKYNSMSESLIEILSSSNKPLTTSFFESVLDKTLSIGPINWKLVGYIINLDSTLAMDRANNIIDILNVEEDKIVLGFVPTLISSYVKARDLYEFLTQAWLRNVRKRPCWSSTAVIDAVSDNINDLSSTQLVKVIEYVSENDFECYPIVLALVKGLPNCSTLKVDSCEEVLSKSKYVESRTWWDLKFYLLVNYPKMSEYFIDRFNKEDISLNDTHYYLFVFRLSELSGVNLMDEHFSKSFLKHLEHEEQGFCKTLLQRWCVLMNKFFDSKDLQSFINFCIQKLDKTFWVEFLKSNGDIFFEQKNMVLELINVILNSNSIEVFSILSLIPFQCIDRQTRAKLIDKLTDAQFFEPIQNLLTVPTFKSSIETDLNCSIKVLAQGSQVSKDIFSIIWLNNLRQAKSDNKFTSKALSSLKKHIKKRTKEITPEFEATGLVIKYTNVSLLPQEEQESFSELKSKYMNILMSISTKKINSKASTNTIKELLSFLDDVLDSASALISPQFIKMVGKEVNHLNDHQVNSLLFKIATRVWDISNYKHTLSLFLILYKHDDPSLKESLEFYLSRVSDHDDIFSDLILFVLTSMSNSLTSNNSHVFINLCNSMSNNFKKNKRCELSLGVIISLVINKLPILTEASLTPIKKFLSNIRTALTDISWCFTQYSIEQVITIVTKVTYGLNNSNFSQQDVQETYILATQVMAHIILYHRFRLTSRHHMIISVFVALLSPLTLKGGPLKVFPEGSSAFARLLSNLCEPSSNSRNAINKQLTTATSIIKKHLRNFLPVLLVNYISFSLTQNFSRENNNELLPGVFNIFDVLSQRELEIVNSWLDSQGVALYKSLYNDYKAFGKWKEA</sequence>
<dbReference type="STRING" id="590646.G3AYL3"/>
<dbReference type="EMBL" id="GL996512">
    <property type="protein sequence ID" value="EGV65880.1"/>
    <property type="molecule type" value="Genomic_DNA"/>
</dbReference>
<dbReference type="Proteomes" id="UP000000707">
    <property type="component" value="Unassembled WGS sequence"/>
</dbReference>
<dbReference type="GeneID" id="18250173"/>
<dbReference type="RefSeq" id="XP_006684454.1">
    <property type="nucleotide sequence ID" value="XM_006684391.1"/>
</dbReference>
<dbReference type="KEGG" id="cten:18250173"/>
<evidence type="ECO:0000313" key="2">
    <source>
        <dbReference type="EMBL" id="EGV65880.1"/>
    </source>
</evidence>
<evidence type="ECO:0000313" key="3">
    <source>
        <dbReference type="Proteomes" id="UP000000707"/>
    </source>
</evidence>
<keyword evidence="3" id="KW-1185">Reference proteome</keyword>
<organism evidence="3">
    <name type="scientific">Candida tenuis (strain ATCC 10573 / BCRC 21748 / CBS 615 / JCM 9827 / NBRC 10315 / NRRL Y-1498 / VKM Y-70)</name>
    <name type="common">Yeast</name>
    <name type="synonym">Yamadazyma tenuis</name>
    <dbReference type="NCBI Taxonomy" id="590646"/>
    <lineage>
        <taxon>Eukaryota</taxon>
        <taxon>Fungi</taxon>
        <taxon>Dikarya</taxon>
        <taxon>Ascomycota</taxon>
        <taxon>Saccharomycotina</taxon>
        <taxon>Pichiomycetes</taxon>
        <taxon>Debaryomycetaceae</taxon>
        <taxon>Yamadazyma</taxon>
    </lineage>
</organism>
<dbReference type="AlphaFoldDB" id="G3AYL3"/>
<dbReference type="OrthoDB" id="160374at2759"/>
<dbReference type="InterPro" id="IPR052609">
    <property type="entry name" value="Ribosome_Biogenesis_Reg"/>
</dbReference>
<dbReference type="PANTHER" id="PTHR15682">
    <property type="entry name" value="UNHEALTHY RIBOSOME BIOGENESIS PROTEIN 2 HOMOLOG"/>
    <property type="match status" value="1"/>
</dbReference>
<accession>G3AYL3</accession>